<evidence type="ECO:0000256" key="1">
    <source>
        <dbReference type="ARBA" id="ARBA00022603"/>
    </source>
</evidence>
<evidence type="ECO:0000256" key="2">
    <source>
        <dbReference type="ARBA" id="ARBA00022679"/>
    </source>
</evidence>
<evidence type="ECO:0000313" key="5">
    <source>
        <dbReference type="EMBL" id="CAI5444799.1"/>
    </source>
</evidence>
<dbReference type="PANTHER" id="PTHR13563">
    <property type="entry name" value="TRNA (GUANINE-9-) METHYLTRANSFERASE"/>
    <property type="match status" value="1"/>
</dbReference>
<organism evidence="5 6">
    <name type="scientific">Caenorhabditis angaria</name>
    <dbReference type="NCBI Taxonomy" id="860376"/>
    <lineage>
        <taxon>Eukaryota</taxon>
        <taxon>Metazoa</taxon>
        <taxon>Ecdysozoa</taxon>
        <taxon>Nematoda</taxon>
        <taxon>Chromadorea</taxon>
        <taxon>Rhabditida</taxon>
        <taxon>Rhabditina</taxon>
        <taxon>Rhabditomorpha</taxon>
        <taxon>Rhabditoidea</taxon>
        <taxon>Rhabditidae</taxon>
        <taxon>Peloderinae</taxon>
        <taxon>Caenorhabditis</taxon>
    </lineage>
</organism>
<sequence length="386" mass="45131">MLRIARFFPSLISKRPCSSSSSSASEDSLKPSKTFVKNLNPEELEKYNKTAEQFDIFSYMGKYVPLEMKDEDWKKSLEFTTLDDKVAFWEFLAIKNRRRNGRDNRKNQNIEQFNNFITEQQQKYDNGEMGYGPGLYQLLQNPMRNKKKIHHIEGNKIYESMRSNMPKIALDLQFIQTMKPRHRAELGNQMQYMLSENFAAKRPLLLDFVNLPNEQFVENWMAKSIGYYGGMYCDQTILPGCTTKGIKEYFGPNQKIIYISNYARDVLDGPINADVICLAVSMDNHRESLGAARRANIPAYRLPFHRYVKWKSGPQFLPFPNLVNVFRQVYDSNGDWKMALMNNISRRHLITSEDSEMLKQQQIRRKARLDEKKELIEMIKTATGTE</sequence>
<dbReference type="GO" id="GO:0070131">
    <property type="term" value="P:positive regulation of mitochondrial translation"/>
    <property type="evidence" value="ECO:0007669"/>
    <property type="project" value="TreeGrafter"/>
</dbReference>
<dbReference type="InterPro" id="IPR038459">
    <property type="entry name" value="MT_TRM10-typ_sf"/>
</dbReference>
<dbReference type="EMBL" id="CANHGI010000003">
    <property type="protein sequence ID" value="CAI5444799.1"/>
    <property type="molecule type" value="Genomic_DNA"/>
</dbReference>
<name>A0A9P1IG69_9PELO</name>
<dbReference type="GO" id="GO:0032259">
    <property type="term" value="P:methylation"/>
    <property type="evidence" value="ECO:0007669"/>
    <property type="project" value="UniProtKB-KW"/>
</dbReference>
<keyword evidence="2" id="KW-0808">Transferase</keyword>
<feature type="domain" description="SAM-dependent MTase TRM10-type" evidence="4">
    <location>
        <begin position="153"/>
        <end position="351"/>
    </location>
</feature>
<keyword evidence="6" id="KW-1185">Reference proteome</keyword>
<comment type="caution">
    <text evidence="5">The sequence shown here is derived from an EMBL/GenBank/DDBJ whole genome shotgun (WGS) entry which is preliminary data.</text>
</comment>
<dbReference type="AlphaFoldDB" id="A0A9P1IG69"/>
<dbReference type="OrthoDB" id="9976048at2759"/>
<evidence type="ECO:0000256" key="3">
    <source>
        <dbReference type="ARBA" id="ARBA00022691"/>
    </source>
</evidence>
<reference evidence="5" key="1">
    <citation type="submission" date="2022-11" db="EMBL/GenBank/DDBJ databases">
        <authorList>
            <person name="Kikuchi T."/>
        </authorList>
    </citation>
    <scope>NUCLEOTIDE SEQUENCE</scope>
    <source>
        <strain evidence="5">PS1010</strain>
    </source>
</reference>
<gene>
    <name evidence="5" type="ORF">CAMP_LOCUS7436</name>
</gene>
<dbReference type="InterPro" id="IPR028564">
    <property type="entry name" value="MT_TRM10-typ"/>
</dbReference>
<dbReference type="GO" id="GO:0005654">
    <property type="term" value="C:nucleoplasm"/>
    <property type="evidence" value="ECO:0007669"/>
    <property type="project" value="TreeGrafter"/>
</dbReference>
<dbReference type="GO" id="GO:0000049">
    <property type="term" value="F:tRNA binding"/>
    <property type="evidence" value="ECO:0007669"/>
    <property type="project" value="TreeGrafter"/>
</dbReference>
<protein>
    <recommendedName>
        <fullName evidence="4">SAM-dependent MTase TRM10-type domain-containing protein</fullName>
    </recommendedName>
</protein>
<dbReference type="InterPro" id="IPR007356">
    <property type="entry name" value="tRNA_m1G_MeTrfase_euk"/>
</dbReference>
<dbReference type="Gene3D" id="3.40.1280.30">
    <property type="match status" value="1"/>
</dbReference>
<accession>A0A9P1IG69</accession>
<dbReference type="GO" id="GO:0005739">
    <property type="term" value="C:mitochondrion"/>
    <property type="evidence" value="ECO:0007669"/>
    <property type="project" value="TreeGrafter"/>
</dbReference>
<dbReference type="GO" id="GO:0008168">
    <property type="term" value="F:methyltransferase activity"/>
    <property type="evidence" value="ECO:0007669"/>
    <property type="project" value="UniProtKB-KW"/>
</dbReference>
<dbReference type="PANTHER" id="PTHR13563:SF12">
    <property type="entry name" value="PROTEIN CBG09110"/>
    <property type="match status" value="1"/>
</dbReference>
<keyword evidence="3" id="KW-0949">S-adenosyl-L-methionine</keyword>
<dbReference type="PROSITE" id="PS51675">
    <property type="entry name" value="SAM_MT_TRM10"/>
    <property type="match status" value="1"/>
</dbReference>
<dbReference type="Proteomes" id="UP001152747">
    <property type="component" value="Unassembled WGS sequence"/>
</dbReference>
<evidence type="ECO:0000313" key="6">
    <source>
        <dbReference type="Proteomes" id="UP001152747"/>
    </source>
</evidence>
<evidence type="ECO:0000259" key="4">
    <source>
        <dbReference type="PROSITE" id="PS51675"/>
    </source>
</evidence>
<dbReference type="GO" id="GO:0097745">
    <property type="term" value="P:mitochondrial tRNA 5'-end processing"/>
    <property type="evidence" value="ECO:0007669"/>
    <property type="project" value="TreeGrafter"/>
</dbReference>
<proteinExistence type="predicted"/>
<keyword evidence="1" id="KW-0489">Methyltransferase</keyword>